<dbReference type="Gene3D" id="3.40.640.10">
    <property type="entry name" value="Type I PLP-dependent aspartate aminotransferase-like (Major domain)"/>
    <property type="match status" value="1"/>
</dbReference>
<dbReference type="InterPro" id="IPR004839">
    <property type="entry name" value="Aminotransferase_I/II_large"/>
</dbReference>
<dbReference type="GO" id="GO:0008483">
    <property type="term" value="F:transaminase activity"/>
    <property type="evidence" value="ECO:0007669"/>
    <property type="project" value="UniProtKB-KW"/>
</dbReference>
<dbReference type="InterPro" id="IPR015424">
    <property type="entry name" value="PyrdxlP-dep_Trfase"/>
</dbReference>
<dbReference type="InterPro" id="IPR050478">
    <property type="entry name" value="Ethylene_sulfur-biosynth"/>
</dbReference>
<dbReference type="InterPro" id="IPR015421">
    <property type="entry name" value="PyrdxlP-dep_Trfase_major"/>
</dbReference>
<dbReference type="Pfam" id="PF00155">
    <property type="entry name" value="Aminotran_1_2"/>
    <property type="match status" value="1"/>
</dbReference>
<keyword evidence="4" id="KW-1185">Reference proteome</keyword>
<dbReference type="SUPFAM" id="SSF53383">
    <property type="entry name" value="PLP-dependent transferases"/>
    <property type="match status" value="1"/>
</dbReference>
<evidence type="ECO:0000259" key="2">
    <source>
        <dbReference type="Pfam" id="PF00155"/>
    </source>
</evidence>
<name>A0ABZ1U950_9ACTN</name>
<dbReference type="Proteomes" id="UP001432222">
    <property type="component" value="Chromosome"/>
</dbReference>
<dbReference type="RefSeq" id="WP_328958258.1">
    <property type="nucleotide sequence ID" value="NZ_CP108110.1"/>
</dbReference>
<sequence length="474" mass="53082">MTVSTGPTESAELLARIPDFEQALAYYRRHLAPDTAIDLSVAENVLVYEDSMQKMVFDHTALLPETYIHYMSAYGTPDLRNEVAALLSKAFKVPVEAGDVFGTGGVGSALECLAFALQDPPEPGEIGPPPLVEGDAVLLPAPYWQGFNWSFEQRPKLKCVSVKLPTEGPERFRLTLDAIKEEYFKYHRLFGAFPRLLVLTNPHNPLGVNYGKQLLEEIYGWVIDETDMHVISDEIYCHSQVDGVRVPFTNAFALDAYRRAPERIHVVWGFAKDFGLSGFRTGFVVSKYGPVQRAMLGTKGIEEKKHPMSWFTPVDSLKHYVLGAILETTVNGTGSELYTDYAMRRYRELLSASFERVKDRLVARGIEFVHTEGDNPAQFFWLDLTSYLGKRPPEGTYSADPLPFTENSGVNSDELWLFNYLANSPTEVTLLPGETMHSPAPGYFRLCFTAYQPEVVREAIDRVADALAELVIVG</sequence>
<evidence type="ECO:0000256" key="1">
    <source>
        <dbReference type="ARBA" id="ARBA00022898"/>
    </source>
</evidence>
<keyword evidence="3" id="KW-0808">Transferase</keyword>
<dbReference type="CDD" id="cd00609">
    <property type="entry name" value="AAT_like"/>
    <property type="match status" value="1"/>
</dbReference>
<dbReference type="PANTHER" id="PTHR43795:SF39">
    <property type="entry name" value="AMINOTRANSFERASE CLASS I_CLASSII DOMAIN-CONTAINING PROTEIN"/>
    <property type="match status" value="1"/>
</dbReference>
<proteinExistence type="predicted"/>
<reference evidence="3" key="1">
    <citation type="submission" date="2022-10" db="EMBL/GenBank/DDBJ databases">
        <title>The complete genomes of actinobacterial strains from the NBC collection.</title>
        <authorList>
            <person name="Joergensen T.S."/>
            <person name="Alvarez Arevalo M."/>
            <person name="Sterndorff E.B."/>
            <person name="Faurdal D."/>
            <person name="Vuksanovic O."/>
            <person name="Mourched A.-S."/>
            <person name="Charusanti P."/>
            <person name="Shaw S."/>
            <person name="Blin K."/>
            <person name="Weber T."/>
        </authorList>
    </citation>
    <scope>NUCLEOTIDE SEQUENCE</scope>
    <source>
        <strain evidence="3">NBC_00222</strain>
    </source>
</reference>
<dbReference type="Gene3D" id="3.90.1150.10">
    <property type="entry name" value="Aspartate Aminotransferase, domain 1"/>
    <property type="match status" value="1"/>
</dbReference>
<evidence type="ECO:0000313" key="4">
    <source>
        <dbReference type="Proteomes" id="UP001432222"/>
    </source>
</evidence>
<dbReference type="InterPro" id="IPR015422">
    <property type="entry name" value="PyrdxlP-dep_Trfase_small"/>
</dbReference>
<accession>A0ABZ1U950</accession>
<evidence type="ECO:0000313" key="3">
    <source>
        <dbReference type="EMBL" id="WUQ87703.1"/>
    </source>
</evidence>
<protein>
    <submittedName>
        <fullName evidence="3">Pyridoxal phosphate-dependent aminotransferase</fullName>
    </submittedName>
</protein>
<keyword evidence="3" id="KW-0032">Aminotransferase</keyword>
<dbReference type="PANTHER" id="PTHR43795">
    <property type="entry name" value="BIFUNCTIONAL ASPARTATE AMINOTRANSFERASE AND GLUTAMATE/ASPARTATE-PREPHENATE AMINOTRANSFERASE-RELATED"/>
    <property type="match status" value="1"/>
</dbReference>
<dbReference type="EMBL" id="CP108110">
    <property type="protein sequence ID" value="WUQ87703.1"/>
    <property type="molecule type" value="Genomic_DNA"/>
</dbReference>
<organism evidence="3 4">
    <name type="scientific">Kitasatospora purpeofusca</name>
    <dbReference type="NCBI Taxonomy" id="67352"/>
    <lineage>
        <taxon>Bacteria</taxon>
        <taxon>Bacillati</taxon>
        <taxon>Actinomycetota</taxon>
        <taxon>Actinomycetes</taxon>
        <taxon>Kitasatosporales</taxon>
        <taxon>Streptomycetaceae</taxon>
        <taxon>Kitasatospora</taxon>
    </lineage>
</organism>
<feature type="domain" description="Aminotransferase class I/classII large" evidence="2">
    <location>
        <begin position="63"/>
        <end position="463"/>
    </location>
</feature>
<gene>
    <name evidence="3" type="ORF">OHA16_34825</name>
</gene>
<keyword evidence="1" id="KW-0663">Pyridoxal phosphate</keyword>